<dbReference type="EMBL" id="CM055100">
    <property type="protein sequence ID" value="KAJ7543833.1"/>
    <property type="molecule type" value="Genomic_DNA"/>
</dbReference>
<reference evidence="2" key="1">
    <citation type="journal article" date="2024" name="Proc. Natl. Acad. Sci. U.S.A.">
        <title>Extraordinary preservation of gene collinearity over three hundred million years revealed in homosporous lycophytes.</title>
        <authorList>
            <person name="Li C."/>
            <person name="Wickell D."/>
            <person name="Kuo L.Y."/>
            <person name="Chen X."/>
            <person name="Nie B."/>
            <person name="Liao X."/>
            <person name="Peng D."/>
            <person name="Ji J."/>
            <person name="Jenkins J."/>
            <person name="Williams M."/>
            <person name="Shu S."/>
            <person name="Plott C."/>
            <person name="Barry K."/>
            <person name="Rajasekar S."/>
            <person name="Grimwood J."/>
            <person name="Han X."/>
            <person name="Sun S."/>
            <person name="Hou Z."/>
            <person name="He W."/>
            <person name="Dai G."/>
            <person name="Sun C."/>
            <person name="Schmutz J."/>
            <person name="Leebens-Mack J.H."/>
            <person name="Li F.W."/>
            <person name="Wang L."/>
        </authorList>
    </citation>
    <scope>NUCLEOTIDE SEQUENCE [LARGE SCALE GENOMIC DNA]</scope>
    <source>
        <strain evidence="2">cv. PW_Plant_1</strain>
    </source>
</reference>
<proteinExistence type="predicted"/>
<evidence type="ECO:0000313" key="1">
    <source>
        <dbReference type="EMBL" id="KAJ7543833.1"/>
    </source>
</evidence>
<sequence length="245" mass="26787">MASSSCLLNQVANVYIQRLPVVPSKTETTRRVSSLKIAAMCQQSLLQGSGSSASRPLYPVISAFGFRVSGTNSLVAFAQSIATTPATESETEVQPDSVDDSLPDLSASPVSDSISESEEAPALKAKKRTKPLKQIMELISKEAIAAATKDKEIPDLRPGDVVQLRVEVPQNKKRISLLKGIVISRRNNGINTTFRIRRVLAGVGVEMVFPLYSPNIKEIKVLSHRKVRRAKLFYLRDKLARLSSV</sequence>
<name>A0ACC2CPH2_DIPCM</name>
<evidence type="ECO:0000313" key="2">
    <source>
        <dbReference type="Proteomes" id="UP001162992"/>
    </source>
</evidence>
<keyword evidence="2" id="KW-1185">Reference proteome</keyword>
<organism evidence="1 2">
    <name type="scientific">Diphasiastrum complanatum</name>
    <name type="common">Issler's clubmoss</name>
    <name type="synonym">Lycopodium complanatum</name>
    <dbReference type="NCBI Taxonomy" id="34168"/>
    <lineage>
        <taxon>Eukaryota</taxon>
        <taxon>Viridiplantae</taxon>
        <taxon>Streptophyta</taxon>
        <taxon>Embryophyta</taxon>
        <taxon>Tracheophyta</taxon>
        <taxon>Lycopodiopsida</taxon>
        <taxon>Lycopodiales</taxon>
        <taxon>Lycopodiaceae</taxon>
        <taxon>Lycopodioideae</taxon>
        <taxon>Diphasiastrum</taxon>
    </lineage>
</organism>
<dbReference type="Proteomes" id="UP001162992">
    <property type="component" value="Chromosome 9"/>
</dbReference>
<accession>A0ACC2CPH2</accession>
<protein>
    <submittedName>
        <fullName evidence="1">Uncharacterized protein</fullName>
    </submittedName>
</protein>
<comment type="caution">
    <text evidence="1">The sequence shown here is derived from an EMBL/GenBank/DDBJ whole genome shotgun (WGS) entry which is preliminary data.</text>
</comment>
<gene>
    <name evidence="1" type="ORF">O6H91_09G054500</name>
</gene>